<feature type="compositionally biased region" description="Acidic residues" evidence="1">
    <location>
        <begin position="1"/>
        <end position="19"/>
    </location>
</feature>
<evidence type="ECO:0000256" key="2">
    <source>
        <dbReference type="SAM" id="Phobius"/>
    </source>
</evidence>
<dbReference type="OrthoDB" id="5959877at2759"/>
<organism evidence="3 4">
    <name type="scientific">Desmophyllum pertusum</name>
    <dbReference type="NCBI Taxonomy" id="174260"/>
    <lineage>
        <taxon>Eukaryota</taxon>
        <taxon>Metazoa</taxon>
        <taxon>Cnidaria</taxon>
        <taxon>Anthozoa</taxon>
        <taxon>Hexacorallia</taxon>
        <taxon>Scleractinia</taxon>
        <taxon>Caryophylliina</taxon>
        <taxon>Caryophylliidae</taxon>
        <taxon>Desmophyllum</taxon>
    </lineage>
</organism>
<evidence type="ECO:0000313" key="3">
    <source>
        <dbReference type="EMBL" id="KAJ7392817.1"/>
    </source>
</evidence>
<comment type="caution">
    <text evidence="3">The sequence shown here is derived from an EMBL/GenBank/DDBJ whole genome shotgun (WGS) entry which is preliminary data.</text>
</comment>
<dbReference type="Pfam" id="PF05960">
    <property type="entry name" value="DUF885"/>
    <property type="match status" value="1"/>
</dbReference>
<dbReference type="AlphaFoldDB" id="A0A9X0DA00"/>
<reference evidence="3" key="1">
    <citation type="submission" date="2023-01" db="EMBL/GenBank/DDBJ databases">
        <title>Genome assembly of the deep-sea coral Lophelia pertusa.</title>
        <authorList>
            <person name="Herrera S."/>
            <person name="Cordes E."/>
        </authorList>
    </citation>
    <scope>NUCLEOTIDE SEQUENCE</scope>
    <source>
        <strain evidence="3">USNM1676648</strain>
        <tissue evidence="3">Polyp</tissue>
    </source>
</reference>
<keyword evidence="2" id="KW-0812">Transmembrane</keyword>
<keyword evidence="2" id="KW-1133">Transmembrane helix</keyword>
<name>A0A9X0DA00_9CNID</name>
<dbReference type="PANTHER" id="PTHR33361">
    <property type="entry name" value="GLR0591 PROTEIN"/>
    <property type="match status" value="1"/>
</dbReference>
<dbReference type="InterPro" id="IPR010281">
    <property type="entry name" value="DUF885"/>
</dbReference>
<dbReference type="EMBL" id="MU825400">
    <property type="protein sequence ID" value="KAJ7392817.1"/>
    <property type="molecule type" value="Genomic_DNA"/>
</dbReference>
<protein>
    <submittedName>
        <fullName evidence="3">Uncharacterized protein</fullName>
    </submittedName>
</protein>
<dbReference type="PANTHER" id="PTHR33361:SF2">
    <property type="entry name" value="DUF885 DOMAIN-CONTAINING PROTEIN"/>
    <property type="match status" value="1"/>
</dbReference>
<keyword evidence="2" id="KW-0472">Membrane</keyword>
<feature type="transmembrane region" description="Helical" evidence="2">
    <location>
        <begin position="37"/>
        <end position="61"/>
    </location>
</feature>
<evidence type="ECO:0000256" key="1">
    <source>
        <dbReference type="SAM" id="MobiDB-lite"/>
    </source>
</evidence>
<sequence>MADRDADEALSPGTEDEGQQDSATKTSCKRFRANRKVAFVVAGVIAVLGLIFFIVGVVLIARSQSEERKLPVSSDRDNVVDEKVDECSFSDEAKRAGLPEFFKKVDKSYNELHPHNAGLMTGVSLEYKKKLFQPYNPTPESIKAISERSQSLWEELNEMKIDRKLLLARERRMIAQADHFLKHYFGLPYENNYLAASELEDSLNLLGKFKTGINQFKENLKSGIKAGLVWSINVCKDGKLCLEDIYIEIASQKSGQGIAALFGDSISFFLSKLSPEESAKIFKKHGKTGTALVEESLIREVGSPLADLFEYLENEHLPHCLPSNVSSGLGTLPVDYVYYNGSRTIERTNRTLKGGDRILSGKESYKSFLSFSTTQNTTPAAVHDMGWKMLHGLYRQAVGIAKTITRKENEEEAVTEFTKHLNSSEHYFNEHPFPENESNEETYRKCKSEEAAQVYCPERYKAMLKWLDLSRNTMARINPKLTSMFYFVGNKTTVPSCPVSMEIKYHPLYSVQSFRGSTSTCEGPSGFMVPFFVDRMGPKRTLGIIYSHKAIMRTSDPSSTAFREGWALYAENPLVAQDTDLYQNRPLENYGALKGQIWRALRLIIDTGLHSKDMTRDQALDLFRRYLWDESDVIAKEVSRYQAWPGQATAYMTGQLAIWKMRNETLEKLGAKFKLQDFHYHILSHGEVPISYLQTYIKEYTNCVLHEGDNGCKDILTTSKKQKYSGETYADDEYQHIFLEKLKKLSPEDIYEF</sequence>
<accession>A0A9X0DA00</accession>
<feature type="region of interest" description="Disordered" evidence="1">
    <location>
        <begin position="1"/>
        <end position="25"/>
    </location>
</feature>
<dbReference type="Proteomes" id="UP001163046">
    <property type="component" value="Unassembled WGS sequence"/>
</dbReference>
<proteinExistence type="predicted"/>
<gene>
    <name evidence="3" type="ORF">OS493_010477</name>
</gene>
<keyword evidence="4" id="KW-1185">Reference proteome</keyword>
<evidence type="ECO:0000313" key="4">
    <source>
        <dbReference type="Proteomes" id="UP001163046"/>
    </source>
</evidence>